<keyword evidence="2" id="KW-1185">Reference proteome</keyword>
<dbReference type="RefSeq" id="WP_075148972.1">
    <property type="nucleotide sequence ID" value="NZ_CP018839.1"/>
</dbReference>
<dbReference type="AlphaFoldDB" id="A0A1H5ZF93"/>
<dbReference type="EMBL" id="CP018839">
    <property type="protein sequence ID" value="APR05631.1"/>
    <property type="molecule type" value="Genomic_DNA"/>
</dbReference>
<protein>
    <submittedName>
        <fullName evidence="1">Uncharacterized protein</fullName>
    </submittedName>
</protein>
<sequence length="670" mass="71049">MIKSPVVLTESYTPPPLTDTLVQTRVVLAEGYSPPDIGATLLPCSSTVEPPATGADAIGVLSATLPLTAPQITASATGTALPSATGTASAYLPVVVPALSAAVGAEHYLDLPDAVGVGANARSQSAQQTRAGTAMVQQSAAPTRLPMAARAAQAMPAAVGTSARAVHMAQIINRASAPHQHGERTRGSTRQRWADTLRARLNAGARHQHGIPLSAGTRQRWADTGKPKQTLRAVHGTAPAKHALVLVVEYALRGVPVLVPLRQDWTQAIPPPPGRWWPRYEAPLLSATALRPCHPNYVPRHLSCPVILGIGRVVQPPCEATDPTPPPPEGQIVVPVRKAYIVINTVSLVRAADGAPLEPLSLALQIDADSWSWGWDASIPGAELAMVEPIAAGEPVELIATVNGESFRLLAERIARDRRFAQSRLRISGRGRAAMLADPHSPIVTRSNGSDRSAQQLLADALTDNGVSLGWTLDWQAADWLVPAGLYNHTGPYIAHAQRLAEAAGAYVQADPLTDTLRILPRYPLLPWEWDAATPDVDLPSAPVVREAIEWLQRPDYNRVFVSGTEAGGILGQVTRAGTAGDVVAPMVTDPLVTHADAARARGRAILADTGRQARITLDLPILPETGILTPGQLIRYTDAGTPRTGLVRSTAVRAQLPTARQTIELETHL</sequence>
<organism evidence="1 2">
    <name type="scientific">Thauera chlorobenzoica</name>
    <dbReference type="NCBI Taxonomy" id="96773"/>
    <lineage>
        <taxon>Bacteria</taxon>
        <taxon>Pseudomonadati</taxon>
        <taxon>Pseudomonadota</taxon>
        <taxon>Betaproteobacteria</taxon>
        <taxon>Rhodocyclales</taxon>
        <taxon>Zoogloeaceae</taxon>
        <taxon>Thauera</taxon>
    </lineage>
</organism>
<accession>A0A1H5ZF93</accession>
<reference evidence="1 2" key="1">
    <citation type="submission" date="2016-12" db="EMBL/GenBank/DDBJ databases">
        <title>Complete genome sequence of Thauera chlorobenzoica, a Betaproteobacterium degrading haloaromatics anaerobically to CO2 and halides.</title>
        <authorList>
            <person name="Goris T."/>
            <person name="Mergelsberg M."/>
            <person name="Boll M."/>
        </authorList>
    </citation>
    <scope>NUCLEOTIDE SEQUENCE [LARGE SCALE GENOMIC DNA]</scope>
    <source>
        <strain evidence="1 2">3CB1</strain>
    </source>
</reference>
<gene>
    <name evidence="1" type="ORF">Tchl_2808</name>
</gene>
<dbReference type="STRING" id="96773.Tchl_2808"/>
<evidence type="ECO:0000313" key="2">
    <source>
        <dbReference type="Proteomes" id="UP000185739"/>
    </source>
</evidence>
<dbReference type="KEGG" id="tcl:Tchl_2808"/>
<proteinExistence type="predicted"/>
<dbReference type="Proteomes" id="UP000185739">
    <property type="component" value="Chromosome"/>
</dbReference>
<evidence type="ECO:0000313" key="1">
    <source>
        <dbReference type="EMBL" id="APR05631.1"/>
    </source>
</evidence>
<name>A0A1H5ZF93_9RHOO</name>
<dbReference type="OrthoDB" id="8609885at2"/>